<proteinExistence type="predicted"/>
<dbReference type="SUPFAM" id="SSF50182">
    <property type="entry name" value="Sm-like ribonucleoproteins"/>
    <property type="match status" value="1"/>
</dbReference>
<comment type="caution">
    <text evidence="7">The sequence shown here is derived from an EMBL/GenBank/DDBJ whole genome shotgun (WGS) entry which is preliminary data.</text>
</comment>
<evidence type="ECO:0000313" key="8">
    <source>
        <dbReference type="Proteomes" id="UP000766904"/>
    </source>
</evidence>
<protein>
    <submittedName>
        <fullName evidence="7">Mechanosensitive ion channel protein MscS</fullName>
    </submittedName>
</protein>
<keyword evidence="2 5" id="KW-0812">Transmembrane</keyword>
<dbReference type="InterPro" id="IPR045275">
    <property type="entry name" value="MscS_archaea/bacteria_type"/>
</dbReference>
<dbReference type="GO" id="GO:0008381">
    <property type="term" value="F:mechanosensitive monoatomic ion channel activity"/>
    <property type="evidence" value="ECO:0007669"/>
    <property type="project" value="InterPro"/>
</dbReference>
<organism evidence="7 8">
    <name type="scientific">Natronococcus pandeyae</name>
    <dbReference type="NCBI Taxonomy" id="2055836"/>
    <lineage>
        <taxon>Archaea</taxon>
        <taxon>Methanobacteriati</taxon>
        <taxon>Methanobacteriota</taxon>
        <taxon>Stenosarchaea group</taxon>
        <taxon>Halobacteria</taxon>
        <taxon>Halobacteriales</taxon>
        <taxon>Natrialbaceae</taxon>
        <taxon>Natronococcus</taxon>
    </lineage>
</organism>
<dbReference type="InterPro" id="IPR006685">
    <property type="entry name" value="MscS_channel_2nd"/>
</dbReference>
<feature type="domain" description="Mechanosensitive ion channel MscS" evidence="6">
    <location>
        <begin position="195"/>
        <end position="248"/>
    </location>
</feature>
<dbReference type="GO" id="GO:0016020">
    <property type="term" value="C:membrane"/>
    <property type="evidence" value="ECO:0007669"/>
    <property type="project" value="UniProtKB-SubCell"/>
</dbReference>
<keyword evidence="3 5" id="KW-1133">Transmembrane helix</keyword>
<evidence type="ECO:0000259" key="6">
    <source>
        <dbReference type="Pfam" id="PF00924"/>
    </source>
</evidence>
<accession>A0A8J8Q2R1</accession>
<feature type="transmembrane region" description="Helical" evidence="5">
    <location>
        <begin position="12"/>
        <end position="30"/>
    </location>
</feature>
<dbReference type="Gene3D" id="2.30.30.60">
    <property type="match status" value="1"/>
</dbReference>
<dbReference type="RefSeq" id="WP_148857487.1">
    <property type="nucleotide sequence ID" value="NZ_PHNJ01000003.1"/>
</dbReference>
<evidence type="ECO:0000256" key="1">
    <source>
        <dbReference type="ARBA" id="ARBA00004370"/>
    </source>
</evidence>
<feature type="transmembrane region" description="Helical" evidence="5">
    <location>
        <begin position="149"/>
        <end position="176"/>
    </location>
</feature>
<dbReference type="OrthoDB" id="313107at2157"/>
<keyword evidence="8" id="KW-1185">Reference proteome</keyword>
<feature type="transmembrane region" description="Helical" evidence="5">
    <location>
        <begin position="101"/>
        <end position="119"/>
    </location>
</feature>
<dbReference type="InterPro" id="IPR008910">
    <property type="entry name" value="MSC_TM_helix"/>
</dbReference>
<reference evidence="7" key="1">
    <citation type="submission" date="2017-11" db="EMBL/GenBank/DDBJ databases">
        <authorList>
            <person name="Kajale S.C."/>
            <person name="Sharma A."/>
        </authorList>
    </citation>
    <scope>NUCLEOTIDE SEQUENCE</scope>
    <source>
        <strain evidence="7">LS1_42</strain>
    </source>
</reference>
<evidence type="ECO:0000313" key="7">
    <source>
        <dbReference type="EMBL" id="TYL39341.1"/>
    </source>
</evidence>
<name>A0A8J8Q2R1_9EURY</name>
<evidence type="ECO:0000256" key="3">
    <source>
        <dbReference type="ARBA" id="ARBA00022989"/>
    </source>
</evidence>
<dbReference type="Gene3D" id="1.10.287.1260">
    <property type="match status" value="1"/>
</dbReference>
<sequence length="255" mass="27817">MVDWQTLIDEPAVIATAVLILGVVVGYLVGRLNEELLTASGVPEAVEGTPFERTAQSLGTSTVEIVARLSAWFIYGIAVLTAIHIAQLLDTDAFWLRVTEFIPQVFVAVLVVIVGFVVADKMELAVSEYLRGVKLPEVSLLPKLVKYSVLYVALIIALGQIGVHVLALMILLTVYAAGLVLVGAYAFQDFLVSSAAGIYLLLNQPYGIGDRVRIGEQVGIVQEVDLFVTKIEDDSEEYIVPNRKVFEDGIVRIRE</sequence>
<evidence type="ECO:0000256" key="2">
    <source>
        <dbReference type="ARBA" id="ARBA00022692"/>
    </source>
</evidence>
<evidence type="ECO:0000256" key="4">
    <source>
        <dbReference type="ARBA" id="ARBA00023136"/>
    </source>
</evidence>
<comment type="subcellular location">
    <subcellularLocation>
        <location evidence="1">Membrane</location>
    </subcellularLocation>
</comment>
<keyword evidence="4 5" id="KW-0472">Membrane</keyword>
<gene>
    <name evidence="7" type="ORF">CV102_08700</name>
</gene>
<feature type="transmembrane region" description="Helical" evidence="5">
    <location>
        <begin position="182"/>
        <end position="202"/>
    </location>
</feature>
<dbReference type="Pfam" id="PF05552">
    <property type="entry name" value="MS_channel_1st_1"/>
    <property type="match status" value="1"/>
</dbReference>
<dbReference type="InterPro" id="IPR010920">
    <property type="entry name" value="LSM_dom_sf"/>
</dbReference>
<dbReference type="PANTHER" id="PTHR30221">
    <property type="entry name" value="SMALL-CONDUCTANCE MECHANOSENSITIVE CHANNEL"/>
    <property type="match status" value="1"/>
</dbReference>
<dbReference type="InterPro" id="IPR023408">
    <property type="entry name" value="MscS_beta-dom_sf"/>
</dbReference>
<dbReference type="EMBL" id="PHNJ01000003">
    <property type="protein sequence ID" value="TYL39341.1"/>
    <property type="molecule type" value="Genomic_DNA"/>
</dbReference>
<dbReference type="PANTHER" id="PTHR30221:SF20">
    <property type="entry name" value="SMALL-CONDUCTANCE MECHANOSENSITIVE CHANNEL"/>
    <property type="match status" value="1"/>
</dbReference>
<dbReference type="Proteomes" id="UP000766904">
    <property type="component" value="Unassembled WGS sequence"/>
</dbReference>
<dbReference type="AlphaFoldDB" id="A0A8J8Q2R1"/>
<evidence type="ECO:0000256" key="5">
    <source>
        <dbReference type="SAM" id="Phobius"/>
    </source>
</evidence>
<dbReference type="Pfam" id="PF00924">
    <property type="entry name" value="MS_channel_2nd"/>
    <property type="match status" value="1"/>
</dbReference>
<feature type="transmembrane region" description="Helical" evidence="5">
    <location>
        <begin position="69"/>
        <end position="89"/>
    </location>
</feature>